<sequence>MDFNESQKDMSRAYYGGATGALASGIVWLSAGLIGLYSSPFNSMLALLIGGMFIFPISLLLSRLLGATGKHGATNVLGKLAIENLGILFGGLFIAVIVAQLNGLLFYPIMLVIIGARYLTFQTLYGLKVYWALGSVLMISGFYLAIFPSAFTLAAFVGGFIEIAFALIIYRKSKECSAS</sequence>
<feature type="transmembrane region" description="Helical" evidence="1">
    <location>
        <begin position="12"/>
        <end position="37"/>
    </location>
</feature>
<protein>
    <recommendedName>
        <fullName evidence="4">DUF308 domain-containing protein</fullName>
    </recommendedName>
</protein>
<dbReference type="AlphaFoldDB" id="A0A0K6GV29"/>
<keyword evidence="1" id="KW-0812">Transmembrane</keyword>
<dbReference type="EMBL" id="CYHB01000001">
    <property type="protein sequence ID" value="CUA82414.1"/>
    <property type="molecule type" value="Genomic_DNA"/>
</dbReference>
<feature type="transmembrane region" description="Helical" evidence="1">
    <location>
        <begin position="77"/>
        <end position="98"/>
    </location>
</feature>
<accession>A0A0K6GV29</accession>
<dbReference type="Proteomes" id="UP000182598">
    <property type="component" value="Unassembled WGS sequence"/>
</dbReference>
<evidence type="ECO:0000313" key="2">
    <source>
        <dbReference type="EMBL" id="CUA82414.1"/>
    </source>
</evidence>
<feature type="transmembrane region" description="Helical" evidence="1">
    <location>
        <begin position="153"/>
        <end position="170"/>
    </location>
</feature>
<keyword evidence="1" id="KW-1133">Transmembrane helix</keyword>
<feature type="transmembrane region" description="Helical" evidence="1">
    <location>
        <begin position="129"/>
        <end position="147"/>
    </location>
</feature>
<gene>
    <name evidence="2" type="ORF">Ga0061064_0022</name>
</gene>
<dbReference type="RefSeq" id="WP_055437773.1">
    <property type="nucleotide sequence ID" value="NZ_CYHB01000001.1"/>
</dbReference>
<dbReference type="OrthoDB" id="5114860at2"/>
<evidence type="ECO:0008006" key="4">
    <source>
        <dbReference type="Google" id="ProtNLM"/>
    </source>
</evidence>
<dbReference type="Pfam" id="PF22765">
    <property type="entry name" value="DUF7010"/>
    <property type="match status" value="1"/>
</dbReference>
<reference evidence="3" key="1">
    <citation type="submission" date="2015-08" db="EMBL/GenBank/DDBJ databases">
        <authorList>
            <person name="Varghese N."/>
        </authorList>
    </citation>
    <scope>NUCLEOTIDE SEQUENCE [LARGE SCALE GENOMIC DNA]</scope>
    <source>
        <strain evidence="3">DSM 27808</strain>
    </source>
</reference>
<organism evidence="2 3">
    <name type="scientific">Pseudidiomarina woesei</name>
    <dbReference type="NCBI Taxonomy" id="1381080"/>
    <lineage>
        <taxon>Bacteria</taxon>
        <taxon>Pseudomonadati</taxon>
        <taxon>Pseudomonadota</taxon>
        <taxon>Gammaproteobacteria</taxon>
        <taxon>Alteromonadales</taxon>
        <taxon>Idiomarinaceae</taxon>
        <taxon>Pseudidiomarina</taxon>
    </lineage>
</organism>
<name>A0A0K6GV29_9GAMM</name>
<dbReference type="InterPro" id="IPR053824">
    <property type="entry name" value="DUF7010"/>
</dbReference>
<feature type="transmembrane region" description="Helical" evidence="1">
    <location>
        <begin position="43"/>
        <end position="65"/>
    </location>
</feature>
<feature type="transmembrane region" description="Helical" evidence="1">
    <location>
        <begin position="104"/>
        <end position="120"/>
    </location>
</feature>
<evidence type="ECO:0000313" key="3">
    <source>
        <dbReference type="Proteomes" id="UP000182598"/>
    </source>
</evidence>
<keyword evidence="1" id="KW-0472">Membrane</keyword>
<keyword evidence="3" id="KW-1185">Reference proteome</keyword>
<evidence type="ECO:0000256" key="1">
    <source>
        <dbReference type="SAM" id="Phobius"/>
    </source>
</evidence>
<proteinExistence type="predicted"/>